<dbReference type="eggNOG" id="KOG1339">
    <property type="taxonomic scope" value="Eukaryota"/>
</dbReference>
<dbReference type="PANTHER" id="PTHR31672:SF13">
    <property type="entry name" value="F-BOX PROTEIN CPR30-LIKE"/>
    <property type="match status" value="1"/>
</dbReference>
<reference evidence="4 6" key="2">
    <citation type="journal article" date="2014" name="BMC Genomics">
        <title>An improved genome release (version Mt4.0) for the model legume Medicago truncatula.</title>
        <authorList>
            <person name="Tang H."/>
            <person name="Krishnakumar V."/>
            <person name="Bidwell S."/>
            <person name="Rosen B."/>
            <person name="Chan A."/>
            <person name="Zhou S."/>
            <person name="Gentzbittel L."/>
            <person name="Childs K.L."/>
            <person name="Yandell M."/>
            <person name="Gundlach H."/>
            <person name="Mayer K.F."/>
            <person name="Schwartz D.C."/>
            <person name="Town C.D."/>
        </authorList>
    </citation>
    <scope>GENOME REANNOTATION</scope>
    <source>
        <strain evidence="5 6">cv. Jemalong A17</strain>
    </source>
</reference>
<dbReference type="Gene3D" id="2.40.70.10">
    <property type="entry name" value="Acid Proteases"/>
    <property type="match status" value="1"/>
</dbReference>
<evidence type="ECO:0000256" key="1">
    <source>
        <dbReference type="ARBA" id="ARBA00007447"/>
    </source>
</evidence>
<dbReference type="InterPro" id="IPR021109">
    <property type="entry name" value="Peptidase_aspartic_dom_sf"/>
</dbReference>
<dbReference type="InterPro" id="IPR017451">
    <property type="entry name" value="F-box-assoc_interact_dom"/>
</dbReference>
<organism evidence="4 6">
    <name type="scientific">Medicago truncatula</name>
    <name type="common">Barrel medic</name>
    <name type="synonym">Medicago tribuloides</name>
    <dbReference type="NCBI Taxonomy" id="3880"/>
    <lineage>
        <taxon>Eukaryota</taxon>
        <taxon>Viridiplantae</taxon>
        <taxon>Streptophyta</taxon>
        <taxon>Embryophyta</taxon>
        <taxon>Tracheophyta</taxon>
        <taxon>Spermatophyta</taxon>
        <taxon>Magnoliopsida</taxon>
        <taxon>eudicotyledons</taxon>
        <taxon>Gunneridae</taxon>
        <taxon>Pentapetalae</taxon>
        <taxon>rosids</taxon>
        <taxon>fabids</taxon>
        <taxon>Fabales</taxon>
        <taxon>Fabaceae</taxon>
        <taxon>Papilionoideae</taxon>
        <taxon>50 kb inversion clade</taxon>
        <taxon>NPAAA clade</taxon>
        <taxon>Hologalegina</taxon>
        <taxon>IRL clade</taxon>
        <taxon>Trifolieae</taxon>
        <taxon>Medicago</taxon>
    </lineage>
</organism>
<dbReference type="InterPro" id="IPR036047">
    <property type="entry name" value="F-box-like_dom_sf"/>
</dbReference>
<dbReference type="AlphaFoldDB" id="G7K747"/>
<reference evidence="4 6" key="1">
    <citation type="journal article" date="2011" name="Nature">
        <title>The Medicago genome provides insight into the evolution of rhizobial symbioses.</title>
        <authorList>
            <person name="Young N.D."/>
            <person name="Debelle F."/>
            <person name="Oldroyd G.E."/>
            <person name="Geurts R."/>
            <person name="Cannon S.B."/>
            <person name="Udvardi M.K."/>
            <person name="Benedito V.A."/>
            <person name="Mayer K.F."/>
            <person name="Gouzy J."/>
            <person name="Schoof H."/>
            <person name="Van de Peer Y."/>
            <person name="Proost S."/>
            <person name="Cook D.R."/>
            <person name="Meyers B.C."/>
            <person name="Spannagl M."/>
            <person name="Cheung F."/>
            <person name="De Mita S."/>
            <person name="Krishnakumar V."/>
            <person name="Gundlach H."/>
            <person name="Zhou S."/>
            <person name="Mudge J."/>
            <person name="Bharti A.K."/>
            <person name="Murray J.D."/>
            <person name="Naoumkina M.A."/>
            <person name="Rosen B."/>
            <person name="Silverstein K.A."/>
            <person name="Tang H."/>
            <person name="Rombauts S."/>
            <person name="Zhao P.X."/>
            <person name="Zhou P."/>
            <person name="Barbe V."/>
            <person name="Bardou P."/>
            <person name="Bechner M."/>
            <person name="Bellec A."/>
            <person name="Berger A."/>
            <person name="Berges H."/>
            <person name="Bidwell S."/>
            <person name="Bisseling T."/>
            <person name="Choisne N."/>
            <person name="Couloux A."/>
            <person name="Denny R."/>
            <person name="Deshpande S."/>
            <person name="Dai X."/>
            <person name="Doyle J.J."/>
            <person name="Dudez A.M."/>
            <person name="Farmer A.D."/>
            <person name="Fouteau S."/>
            <person name="Franken C."/>
            <person name="Gibelin C."/>
            <person name="Gish J."/>
            <person name="Goldstein S."/>
            <person name="Gonzalez A.J."/>
            <person name="Green P.J."/>
            <person name="Hallab A."/>
            <person name="Hartog M."/>
            <person name="Hua A."/>
            <person name="Humphray S.J."/>
            <person name="Jeong D.H."/>
            <person name="Jing Y."/>
            <person name="Jocker A."/>
            <person name="Kenton S.M."/>
            <person name="Kim D.J."/>
            <person name="Klee K."/>
            <person name="Lai H."/>
            <person name="Lang C."/>
            <person name="Lin S."/>
            <person name="Macmil S.L."/>
            <person name="Magdelenat G."/>
            <person name="Matthews L."/>
            <person name="McCorrison J."/>
            <person name="Monaghan E.L."/>
            <person name="Mun J.H."/>
            <person name="Najar F.Z."/>
            <person name="Nicholson C."/>
            <person name="Noirot C."/>
            <person name="O'Bleness M."/>
            <person name="Paule C.R."/>
            <person name="Poulain J."/>
            <person name="Prion F."/>
            <person name="Qin B."/>
            <person name="Qu C."/>
            <person name="Retzel E.F."/>
            <person name="Riddle C."/>
            <person name="Sallet E."/>
            <person name="Samain S."/>
            <person name="Samson N."/>
            <person name="Sanders I."/>
            <person name="Saurat O."/>
            <person name="Scarpelli C."/>
            <person name="Schiex T."/>
            <person name="Segurens B."/>
            <person name="Severin A.J."/>
            <person name="Sherrier D.J."/>
            <person name="Shi R."/>
            <person name="Sims S."/>
            <person name="Singer S.R."/>
            <person name="Sinharoy S."/>
            <person name="Sterck L."/>
            <person name="Viollet A."/>
            <person name="Wang B.B."/>
            <person name="Wang K."/>
            <person name="Wang M."/>
            <person name="Wang X."/>
            <person name="Warfsmann J."/>
            <person name="Weissenbach J."/>
            <person name="White D.D."/>
            <person name="White J.D."/>
            <person name="Wiley G.B."/>
            <person name="Wincker P."/>
            <person name="Xing Y."/>
            <person name="Yang L."/>
            <person name="Yao Z."/>
            <person name="Ying F."/>
            <person name="Zhai J."/>
            <person name="Zhou L."/>
            <person name="Zuber A."/>
            <person name="Denarie J."/>
            <person name="Dixon R.A."/>
            <person name="May G.D."/>
            <person name="Schwartz D.C."/>
            <person name="Rogers J."/>
            <person name="Quetier F."/>
            <person name="Town C.D."/>
            <person name="Roe B.A."/>
        </authorList>
    </citation>
    <scope>NUCLEOTIDE SEQUENCE [LARGE SCALE GENOMIC DNA]</scope>
    <source>
        <strain evidence="4">A17</strain>
        <strain evidence="5 6">cv. Jemalong A17</strain>
    </source>
</reference>
<feature type="domain" description="Xylanase inhibitor N-terminal" evidence="3">
    <location>
        <begin position="372"/>
        <end position="494"/>
    </location>
</feature>
<protein>
    <submittedName>
        <fullName evidence="4">F-box protein interaction domain protein</fullName>
    </submittedName>
</protein>
<dbReference type="InterPro" id="IPR006527">
    <property type="entry name" value="F-box-assoc_dom_typ1"/>
</dbReference>
<dbReference type="PANTHER" id="PTHR31672">
    <property type="entry name" value="BNACNNG10540D PROTEIN"/>
    <property type="match status" value="1"/>
</dbReference>
<name>G7K747_MEDTR</name>
<evidence type="ECO:0000313" key="5">
    <source>
        <dbReference type="EnsemblPlants" id="AES98726"/>
    </source>
</evidence>
<dbReference type="STRING" id="3880.G7K747"/>
<dbReference type="HOGENOM" id="CLU_439673_0_0_1"/>
<gene>
    <name evidence="4" type="ordered locus">MTR_5g072060</name>
</gene>
<dbReference type="EnsemblPlants" id="AES98726">
    <property type="protein sequence ID" value="AES98726"/>
    <property type="gene ID" value="MTR_5g072060"/>
</dbReference>
<comment type="similarity">
    <text evidence="1">Belongs to the peptidase A1 family.</text>
</comment>
<dbReference type="PaxDb" id="3880-AES98726"/>
<feature type="domain" description="F-box associated beta-propeller type 1" evidence="2">
    <location>
        <begin position="113"/>
        <end position="328"/>
    </location>
</feature>
<dbReference type="InterPro" id="IPR050796">
    <property type="entry name" value="SCF_F-box_component"/>
</dbReference>
<reference evidence="5" key="3">
    <citation type="submission" date="2015-04" db="UniProtKB">
        <authorList>
            <consortium name="EnsemblPlants"/>
        </authorList>
    </citation>
    <scope>IDENTIFICATION</scope>
    <source>
        <strain evidence="5">cv. Jemalong A17</strain>
    </source>
</reference>
<dbReference type="SUPFAM" id="SSF50630">
    <property type="entry name" value="Acid proteases"/>
    <property type="match status" value="1"/>
</dbReference>
<dbReference type="InterPro" id="IPR032861">
    <property type="entry name" value="TAXi_N"/>
</dbReference>
<dbReference type="NCBIfam" id="TIGR01640">
    <property type="entry name" value="F_box_assoc_1"/>
    <property type="match status" value="1"/>
</dbReference>
<dbReference type="Pfam" id="PF07734">
    <property type="entry name" value="FBA_1"/>
    <property type="match status" value="1"/>
</dbReference>
<accession>A0A0C3XNY9</accession>
<dbReference type="Pfam" id="PF14543">
    <property type="entry name" value="TAXi_N"/>
    <property type="match status" value="1"/>
</dbReference>
<dbReference type="EMBL" id="CM001221">
    <property type="protein sequence ID" value="AES98726.2"/>
    <property type="molecule type" value="Genomic_DNA"/>
</dbReference>
<dbReference type="SUPFAM" id="SSF81383">
    <property type="entry name" value="F-box domain"/>
    <property type="match status" value="1"/>
</dbReference>
<evidence type="ECO:0000259" key="2">
    <source>
        <dbReference type="Pfam" id="PF07734"/>
    </source>
</evidence>
<evidence type="ECO:0000313" key="4">
    <source>
        <dbReference type="EMBL" id="AES98726.2"/>
    </source>
</evidence>
<keyword evidence="6" id="KW-1185">Reference proteome</keyword>
<proteinExistence type="inferred from homology"/>
<accession>G7K747</accession>
<dbReference type="Proteomes" id="UP000002051">
    <property type="component" value="Chromosome 5"/>
</dbReference>
<evidence type="ECO:0000313" key="6">
    <source>
        <dbReference type="Proteomes" id="UP000002051"/>
    </source>
</evidence>
<evidence type="ECO:0000259" key="3">
    <source>
        <dbReference type="Pfam" id="PF14543"/>
    </source>
</evidence>
<sequence length="622" mass="69529">MCCNHIPEDLALFILSKLPLKSLKRFGCVKKTWSLLFENSYFITMFRTNFISIPHSYYDDTTLILQEIVETPLKCYIHSLSGERFENRLKFHMPNPFQVEDPLLYILESGSTNGTLCLYGGPDELVLWNPSTDELNVVPSSSMVSMPPYRDPYTTLHGFGYDHVRDDYKIIRCIHFFLLEGEDLFRLNLSKEDVQRDEISYARVWEIYSLRCLLYTDGIWHWLSRNNAQHYMVSFDLSNHVLFKTLTPLAIPIDIDPNFDFENVSKELVMLNGSIALISWYEDTTTFHISVLGELGVSESWTKLFIIGPLSDLFTYPIGAGSNGDIFFKAGDGKLVFDLRTQMIEKLDGVEKFRVFSISCNGCPQTSRLQIECNSGIQLSDATCSSQTKQCSYTFQYGDGSGTSGYYVSDTMHLDTIFEGSDYKFFSSCSFLGDCSNEQSGDLTKSDRAVDGIFGFWQQQMSVISQLSSQGIASGVFSHCLRGDSSGGGIPVLGEIVEPNIVYTPIVPSRISVNGQALQVDPSVCATYQATEAPLSLDFEADGLLGVYAEIFDTILSSFSASAAQSRLRNRNIAFGMLSSLCCYGVFLIYGDELLVGGVWSCNDGSVQGRVTTIVVFSRLRA</sequence>